<dbReference type="GO" id="GO:0006520">
    <property type="term" value="P:amino acid metabolic process"/>
    <property type="evidence" value="ECO:0007669"/>
    <property type="project" value="TreeGrafter"/>
</dbReference>
<sequence length="141" mass="16050">MSGTGVGVLYTRNHEIRKAVNQLAVFHSCPGPGQCVLIQFLRHRDCLGNVNLEKHRIFLLMSLQMVEYPCSKVQVASVWVDFRKMFEAELELWQKLLDTKLLISSGKAFYYAFCNPEKDSSCKPANTPGNDVSQLKHILVY</sequence>
<organism evidence="2 3">
    <name type="scientific">Columba livia</name>
    <name type="common">Rock dove</name>
    <dbReference type="NCBI Taxonomy" id="8932"/>
    <lineage>
        <taxon>Eukaryota</taxon>
        <taxon>Metazoa</taxon>
        <taxon>Chordata</taxon>
        <taxon>Craniata</taxon>
        <taxon>Vertebrata</taxon>
        <taxon>Euteleostomi</taxon>
        <taxon>Archelosauria</taxon>
        <taxon>Archosauria</taxon>
        <taxon>Dinosauria</taxon>
        <taxon>Saurischia</taxon>
        <taxon>Theropoda</taxon>
        <taxon>Coelurosauria</taxon>
        <taxon>Aves</taxon>
        <taxon>Neognathae</taxon>
        <taxon>Neoaves</taxon>
        <taxon>Columbimorphae</taxon>
        <taxon>Columbiformes</taxon>
        <taxon>Columbidae</taxon>
        <taxon>Columba</taxon>
    </lineage>
</organism>
<dbReference type="EMBL" id="AKCR02000004">
    <property type="protein sequence ID" value="PKK31909.1"/>
    <property type="molecule type" value="Genomic_DNA"/>
</dbReference>
<comment type="caution">
    <text evidence="2">The sequence shown here is derived from an EMBL/GenBank/DDBJ whole genome shotgun (WGS) entry which is preliminary data.</text>
</comment>
<keyword evidence="3" id="KW-1185">Reference proteome</keyword>
<evidence type="ECO:0000256" key="1">
    <source>
        <dbReference type="ARBA" id="ARBA00022898"/>
    </source>
</evidence>
<gene>
    <name evidence="2" type="ORF">A306_00000035</name>
</gene>
<dbReference type="InterPro" id="IPR015424">
    <property type="entry name" value="PyrdxlP-dep_Trfase"/>
</dbReference>
<dbReference type="GO" id="GO:0008483">
    <property type="term" value="F:transaminase activity"/>
    <property type="evidence" value="ECO:0007669"/>
    <property type="project" value="TreeGrafter"/>
</dbReference>
<dbReference type="SUPFAM" id="SSF53383">
    <property type="entry name" value="PLP-dependent transferases"/>
    <property type="match status" value="1"/>
</dbReference>
<dbReference type="Gene3D" id="3.90.1150.10">
    <property type="entry name" value="Aspartate Aminotransferase, domain 1"/>
    <property type="match status" value="1"/>
</dbReference>
<evidence type="ECO:0000313" key="3">
    <source>
        <dbReference type="Proteomes" id="UP000053872"/>
    </source>
</evidence>
<reference evidence="2 3" key="1">
    <citation type="journal article" date="2013" name="Science">
        <title>Genomic diversity and evolution of the head crest in the rock pigeon.</title>
        <authorList>
            <person name="Shapiro M.D."/>
            <person name="Kronenberg Z."/>
            <person name="Li C."/>
            <person name="Domyan E.T."/>
            <person name="Pan H."/>
            <person name="Campbell M."/>
            <person name="Tan H."/>
            <person name="Huff C.D."/>
            <person name="Hu H."/>
            <person name="Vickrey A.I."/>
            <person name="Nielsen S.C."/>
            <person name="Stringham S.A."/>
            <person name="Hu H."/>
            <person name="Willerslev E."/>
            <person name="Gilbert M.T."/>
            <person name="Yandell M."/>
            <person name="Zhang G."/>
            <person name="Wang J."/>
        </authorList>
    </citation>
    <scope>NUCLEOTIDE SEQUENCE [LARGE SCALE GENOMIC DNA]</scope>
    <source>
        <tissue evidence="2">Blood</tissue>
    </source>
</reference>
<evidence type="ECO:0000313" key="2">
    <source>
        <dbReference type="EMBL" id="PKK31909.1"/>
    </source>
</evidence>
<accession>A0A2I0MQF2</accession>
<dbReference type="AlphaFoldDB" id="A0A2I0MQF2"/>
<dbReference type="InParanoid" id="A0A2I0MQF2"/>
<dbReference type="PANTHER" id="PTHR43795:SF51">
    <property type="entry name" value="AMINOTRANSFERASE CLASS I_CLASSII DOMAIN-CONTAINING PROTEIN"/>
    <property type="match status" value="1"/>
</dbReference>
<dbReference type="STRING" id="8932.A0A2I0MQF2"/>
<dbReference type="Gene3D" id="3.40.640.10">
    <property type="entry name" value="Type I PLP-dependent aspartate aminotransferase-like (Major domain)"/>
    <property type="match status" value="1"/>
</dbReference>
<keyword evidence="1" id="KW-0663">Pyridoxal phosphate</keyword>
<dbReference type="InterPro" id="IPR015421">
    <property type="entry name" value="PyrdxlP-dep_Trfase_major"/>
</dbReference>
<dbReference type="PANTHER" id="PTHR43795">
    <property type="entry name" value="BIFUNCTIONAL ASPARTATE AMINOTRANSFERASE AND GLUTAMATE/ASPARTATE-PREPHENATE AMINOTRANSFERASE-RELATED"/>
    <property type="match status" value="1"/>
</dbReference>
<dbReference type="InterPro" id="IPR050478">
    <property type="entry name" value="Ethylene_sulfur-biosynth"/>
</dbReference>
<dbReference type="InterPro" id="IPR015422">
    <property type="entry name" value="PyrdxlP-dep_Trfase_small"/>
</dbReference>
<name>A0A2I0MQF2_COLLI</name>
<protein>
    <submittedName>
        <fullName evidence="2">Uncharacterized protein</fullName>
    </submittedName>
</protein>
<proteinExistence type="predicted"/>
<dbReference type="Proteomes" id="UP000053872">
    <property type="component" value="Unassembled WGS sequence"/>
</dbReference>